<dbReference type="InterPro" id="IPR027268">
    <property type="entry name" value="Peptidase_M4/M1_CTD_sf"/>
</dbReference>
<dbReference type="Gene3D" id="1.10.390.10">
    <property type="entry name" value="Neutral Protease Domain 2"/>
    <property type="match status" value="1"/>
</dbReference>
<protein>
    <submittedName>
        <fullName evidence="6">Aminopeptidase N</fullName>
    </submittedName>
</protein>
<keyword evidence="6" id="KW-0645">Protease</keyword>
<evidence type="ECO:0000313" key="6">
    <source>
        <dbReference type="EMBL" id="SNB59026.1"/>
    </source>
</evidence>
<proteinExistence type="predicted"/>
<accession>A0A212QI37</accession>
<dbReference type="OrthoDB" id="9814383at2"/>
<organism evidence="6 7">
    <name type="scientific">Thermoflexus hugenholtzii JAD2</name>
    <dbReference type="NCBI Taxonomy" id="877466"/>
    <lineage>
        <taxon>Bacteria</taxon>
        <taxon>Bacillati</taxon>
        <taxon>Chloroflexota</taxon>
        <taxon>Thermoflexia</taxon>
        <taxon>Thermoflexales</taxon>
        <taxon>Thermoflexaceae</taxon>
        <taxon>Thermoflexus</taxon>
    </lineage>
</organism>
<dbReference type="PANTHER" id="PTHR45726">
    <property type="entry name" value="LEUKOTRIENE A-4 HYDROLASE"/>
    <property type="match status" value="1"/>
</dbReference>
<evidence type="ECO:0000313" key="7">
    <source>
        <dbReference type="Proteomes" id="UP000197025"/>
    </source>
</evidence>
<reference evidence="7" key="1">
    <citation type="submission" date="2017-06" db="EMBL/GenBank/DDBJ databases">
        <authorList>
            <person name="Varghese N."/>
            <person name="Submissions S."/>
        </authorList>
    </citation>
    <scope>NUCLEOTIDE SEQUENCE [LARGE SCALE GENOMIC DNA]</scope>
    <source>
        <strain evidence="7">JAD2</strain>
    </source>
</reference>
<keyword evidence="6" id="KW-0378">Hydrolase</keyword>
<dbReference type="InterPro" id="IPR034015">
    <property type="entry name" value="M1_LTA4H"/>
</dbReference>
<evidence type="ECO:0000259" key="5">
    <source>
        <dbReference type="Pfam" id="PF01433"/>
    </source>
</evidence>
<dbReference type="PANTHER" id="PTHR45726:SF3">
    <property type="entry name" value="LEUKOTRIENE A-4 HYDROLASE"/>
    <property type="match status" value="1"/>
</dbReference>
<sequence>MNHEAPWGKWIAVGVILLGIAGAACAAGFALGVLAGPELARRLPAAEPAPEAATPRSRPSPSPSPTATPMPTPTATPTASPDGAREGPKVFAADLPDPPPVPDWAVGLAKGETADPDRPIYRIGGMLEPDRGRLRGRLILSLPYREGPPLSAICFRAWAHAPSSGGARLEVGEVWVGDQAVRPAWSGDRTAFTVTLPVPLRAGEEIAIEMPFTVTVGSRAGGYGLMQKTPDGLLVLYYGYPELARIREGRCVLDPPWENGDLHQAEAAHFALRLRLPEGTALSASGVIVQEASGPPGWREVEIVAPYVRNLVLVAGEMEEIVQERNGVRVRGFFRKAGAREAQQAVEDALDALERFGEAFGPYPFSELDLVEVPLRGGAAGVEASGLIMIGEDVFGMGDLGGMLGGSSDLDVPGFVIAHEVAHQWWYGMVGNDAYREPWLDEAMTNWSSVFWVEQARGLEAARTAWDLLVLLPYRLRLAEGDLPLNLSTDDYSMLDYAAIVYGKGAWMMEALRQEMGEERFFAFLRRYLEKHRWGWATGESWQETLAEVWGRERAEAFFRRWVAGSGITSADLPPSEFGALFEDPSLGPLLRTLLEALIEAGP</sequence>
<feature type="active site" description="Proton acceptor" evidence="1">
    <location>
        <position position="420"/>
    </location>
</feature>
<feature type="compositionally biased region" description="Low complexity" evidence="3">
    <location>
        <begin position="46"/>
        <end position="57"/>
    </location>
</feature>
<evidence type="ECO:0000256" key="3">
    <source>
        <dbReference type="SAM" id="MobiDB-lite"/>
    </source>
</evidence>
<dbReference type="GO" id="GO:0008237">
    <property type="term" value="F:metallopeptidase activity"/>
    <property type="evidence" value="ECO:0007669"/>
    <property type="project" value="InterPro"/>
</dbReference>
<keyword evidence="4" id="KW-1133">Transmembrane helix</keyword>
<dbReference type="Pfam" id="PF01433">
    <property type="entry name" value="Peptidase_M1"/>
    <property type="match status" value="1"/>
</dbReference>
<evidence type="ECO:0000256" key="2">
    <source>
        <dbReference type="PIRSR" id="PIRSR634015-3"/>
    </source>
</evidence>
<dbReference type="EMBL" id="FYEK01000005">
    <property type="protein sequence ID" value="SNB59026.1"/>
    <property type="molecule type" value="Genomic_DNA"/>
</dbReference>
<dbReference type="InParanoid" id="A0A212QI37"/>
<keyword evidence="2" id="KW-0479">Metal-binding</keyword>
<dbReference type="GO" id="GO:0004177">
    <property type="term" value="F:aminopeptidase activity"/>
    <property type="evidence" value="ECO:0007669"/>
    <property type="project" value="UniProtKB-KW"/>
</dbReference>
<name>A0A212QI37_9CHLR</name>
<evidence type="ECO:0000256" key="1">
    <source>
        <dbReference type="PIRSR" id="PIRSR634015-1"/>
    </source>
</evidence>
<evidence type="ECO:0000256" key="4">
    <source>
        <dbReference type="SAM" id="Phobius"/>
    </source>
</evidence>
<dbReference type="SUPFAM" id="SSF55486">
    <property type="entry name" value="Metalloproteases ('zincins'), catalytic domain"/>
    <property type="match status" value="1"/>
</dbReference>
<feature type="binding site" evidence="2">
    <location>
        <position position="442"/>
    </location>
    <ligand>
        <name>Zn(2+)</name>
        <dbReference type="ChEBI" id="CHEBI:29105"/>
        <note>catalytic</note>
    </ligand>
</feature>
<gene>
    <name evidence="6" type="ORF">SAMN02746019_00024460</name>
</gene>
<comment type="cofactor">
    <cofactor evidence="2">
        <name>Zn(2+)</name>
        <dbReference type="ChEBI" id="CHEBI:29105"/>
    </cofactor>
    <text evidence="2">Binds 1 zinc ion per subunit.</text>
</comment>
<feature type="region of interest" description="Disordered" evidence="3">
    <location>
        <begin position="46"/>
        <end position="96"/>
    </location>
</feature>
<keyword evidence="2" id="KW-0862">Zinc</keyword>
<feature type="binding site" evidence="2">
    <location>
        <position position="419"/>
    </location>
    <ligand>
        <name>Zn(2+)</name>
        <dbReference type="ChEBI" id="CHEBI:29105"/>
        <note>catalytic</note>
    </ligand>
</feature>
<feature type="transmembrane region" description="Helical" evidence="4">
    <location>
        <begin position="12"/>
        <end position="34"/>
    </location>
</feature>
<keyword evidence="7" id="KW-1185">Reference proteome</keyword>
<dbReference type="Proteomes" id="UP000197025">
    <property type="component" value="Unassembled WGS sequence"/>
</dbReference>
<feature type="domain" description="Peptidase M1 membrane alanine aminopeptidase" evidence="5">
    <location>
        <begin position="346"/>
        <end position="562"/>
    </location>
</feature>
<keyword evidence="6" id="KW-0031">Aminopeptidase</keyword>
<keyword evidence="4" id="KW-0812">Transmembrane</keyword>
<dbReference type="AlphaFoldDB" id="A0A212QI37"/>
<dbReference type="RefSeq" id="WP_143597488.1">
    <property type="nucleotide sequence ID" value="NZ_FYEK01000005.1"/>
</dbReference>
<feature type="active site" description="Proton donor" evidence="1">
    <location>
        <position position="502"/>
    </location>
</feature>
<feature type="compositionally biased region" description="Pro residues" evidence="3">
    <location>
        <begin position="58"/>
        <end position="74"/>
    </location>
</feature>
<dbReference type="GO" id="GO:0008270">
    <property type="term" value="F:zinc ion binding"/>
    <property type="evidence" value="ECO:0007669"/>
    <property type="project" value="InterPro"/>
</dbReference>
<dbReference type="InterPro" id="IPR014782">
    <property type="entry name" value="Peptidase_M1_dom"/>
</dbReference>
<feature type="binding site" evidence="2">
    <location>
        <position position="423"/>
    </location>
    <ligand>
        <name>Zn(2+)</name>
        <dbReference type="ChEBI" id="CHEBI:29105"/>
        <note>catalytic</note>
    </ligand>
</feature>
<keyword evidence="4" id="KW-0472">Membrane</keyword>